<accession>A0A7C4Q363</accession>
<evidence type="ECO:0000256" key="7">
    <source>
        <dbReference type="ARBA" id="ARBA00022785"/>
    </source>
</evidence>
<dbReference type="GO" id="GO:0008616">
    <property type="term" value="P:tRNA queuosine(34) biosynthetic process"/>
    <property type="evidence" value="ECO:0007669"/>
    <property type="project" value="UniProtKB-UniRule"/>
</dbReference>
<evidence type="ECO:0000256" key="8">
    <source>
        <dbReference type="ARBA" id="ARBA00052751"/>
    </source>
</evidence>
<proteinExistence type="inferred from homology"/>
<dbReference type="EC" id="2.4.99.17" evidence="10 13"/>
<dbReference type="GO" id="GO:0051075">
    <property type="term" value="F:S-adenosylmethionine:tRNA ribosyltransferase-isomerase activity"/>
    <property type="evidence" value="ECO:0007669"/>
    <property type="project" value="UniProtKB-EC"/>
</dbReference>
<evidence type="ECO:0000256" key="6">
    <source>
        <dbReference type="ARBA" id="ARBA00022691"/>
    </source>
</evidence>
<name>A0A7C4Q363_9CHLR</name>
<evidence type="ECO:0000256" key="13">
    <source>
        <dbReference type="HAMAP-Rule" id="MF_00113"/>
    </source>
</evidence>
<evidence type="ECO:0000256" key="12">
    <source>
        <dbReference type="ARBA" id="ARBA00076160"/>
    </source>
</evidence>
<reference evidence="14" key="1">
    <citation type="journal article" date="2020" name="mSystems">
        <title>Genome- and Community-Level Interaction Insights into Carbon Utilization and Element Cycling Functions of Hydrothermarchaeota in Hydrothermal Sediment.</title>
        <authorList>
            <person name="Zhou Z."/>
            <person name="Liu Y."/>
            <person name="Xu W."/>
            <person name="Pan J."/>
            <person name="Luo Z.H."/>
            <person name="Li M."/>
        </authorList>
    </citation>
    <scope>NUCLEOTIDE SEQUENCE [LARGE SCALE GENOMIC DNA]</scope>
    <source>
        <strain evidence="14">SpSt-556</strain>
    </source>
</reference>
<dbReference type="HAMAP" id="MF_00113">
    <property type="entry name" value="QueA"/>
    <property type="match status" value="1"/>
</dbReference>
<evidence type="ECO:0000256" key="3">
    <source>
        <dbReference type="ARBA" id="ARBA00011245"/>
    </source>
</evidence>
<dbReference type="SUPFAM" id="SSF111337">
    <property type="entry name" value="QueA-like"/>
    <property type="match status" value="1"/>
</dbReference>
<evidence type="ECO:0000256" key="11">
    <source>
        <dbReference type="ARBA" id="ARBA00069325"/>
    </source>
</evidence>
<dbReference type="Gene3D" id="3.40.1780.10">
    <property type="entry name" value="QueA-like"/>
    <property type="match status" value="2"/>
</dbReference>
<dbReference type="FunFam" id="3.40.1780.10:FF:000001">
    <property type="entry name" value="S-adenosylmethionine:tRNA ribosyltransferase-isomerase"/>
    <property type="match status" value="1"/>
</dbReference>
<comment type="subcellular location">
    <subcellularLocation>
        <location evidence="1 13">Cytoplasm</location>
    </subcellularLocation>
</comment>
<dbReference type="PANTHER" id="PTHR30307">
    <property type="entry name" value="S-ADENOSYLMETHIONINE:TRNA RIBOSYLTRANSFERASE-ISOMERASE"/>
    <property type="match status" value="1"/>
</dbReference>
<comment type="pathway">
    <text evidence="2 13">tRNA modification; tRNA-queuosine biosynthesis.</text>
</comment>
<evidence type="ECO:0000256" key="10">
    <source>
        <dbReference type="ARBA" id="ARBA00066503"/>
    </source>
</evidence>
<keyword evidence="4 13" id="KW-0963">Cytoplasm</keyword>
<dbReference type="InterPro" id="IPR036100">
    <property type="entry name" value="QueA_sf"/>
</dbReference>
<evidence type="ECO:0000313" key="14">
    <source>
        <dbReference type="EMBL" id="HGS88264.1"/>
    </source>
</evidence>
<sequence length="339" mass="38208">MRTSDFDYHLPPERIAQHPIEPRHNARLLVLNRQSGEMEHRHFYELPEYLNDRDVLVINQTRVIPARIYGIKPTGGKVEILLLRRESERVWEALIGGKKVGAGTVIQLVDGPRAVIEAVLDGARRLVRFEMEIEPYLEKKGQVPLPPYIHEKLENPERYQTVFARLPGSAAAPTAGLHFTPELIGRLEQKGVRFARITLHVGLDTFAPVNEEDPREHAIHSEWCELDEEAARLINSARAEGGRVVAVGTTSVRTLESAALNASAGQVVAPFSGRTRLFILPGYSFRAVDAMITNFHLPRSTLLMLVSAFAGRERILNAYQEAMRLEYRFYSFGDAMLIV</sequence>
<protein>
    <recommendedName>
        <fullName evidence="11 13">S-adenosylmethionine:tRNA ribosyltransferase-isomerase</fullName>
        <ecNumber evidence="10 13">2.4.99.17</ecNumber>
    </recommendedName>
    <alternativeName>
        <fullName evidence="12 13">Queuosine biosynthesis protein QueA</fullName>
    </alternativeName>
</protein>
<comment type="subunit">
    <text evidence="3 13">Monomer.</text>
</comment>
<comment type="similarity">
    <text evidence="9 13">Belongs to the QueA family.</text>
</comment>
<dbReference type="AlphaFoldDB" id="A0A7C4Q363"/>
<dbReference type="NCBIfam" id="TIGR00113">
    <property type="entry name" value="queA"/>
    <property type="match status" value="1"/>
</dbReference>
<comment type="function">
    <text evidence="13">Transfers and isomerizes the ribose moiety from AdoMet to the 7-aminomethyl group of 7-deazaguanine (preQ1-tRNA) to give epoxyqueuosine (oQ-tRNA).</text>
</comment>
<dbReference type="Pfam" id="PF02547">
    <property type="entry name" value="Queuosine_synth"/>
    <property type="match status" value="1"/>
</dbReference>
<dbReference type="EMBL" id="DSXR01000119">
    <property type="protein sequence ID" value="HGS88264.1"/>
    <property type="molecule type" value="Genomic_DNA"/>
</dbReference>
<gene>
    <name evidence="13 14" type="primary">queA</name>
    <name evidence="14" type="ORF">ENT17_11710</name>
</gene>
<evidence type="ECO:0000256" key="5">
    <source>
        <dbReference type="ARBA" id="ARBA00022679"/>
    </source>
</evidence>
<dbReference type="FunFam" id="2.40.10.240:FF:000002">
    <property type="entry name" value="S-adenosylmethionine:tRNA ribosyltransferase-isomerase"/>
    <property type="match status" value="1"/>
</dbReference>
<evidence type="ECO:0000256" key="4">
    <source>
        <dbReference type="ARBA" id="ARBA00022490"/>
    </source>
</evidence>
<evidence type="ECO:0000256" key="9">
    <source>
        <dbReference type="ARBA" id="ARBA00061210"/>
    </source>
</evidence>
<dbReference type="InterPro" id="IPR042118">
    <property type="entry name" value="QueA_dom1"/>
</dbReference>
<keyword evidence="6 13" id="KW-0949">S-adenosyl-L-methionine</keyword>
<dbReference type="InterPro" id="IPR042119">
    <property type="entry name" value="QueA_dom2"/>
</dbReference>
<dbReference type="NCBIfam" id="NF001140">
    <property type="entry name" value="PRK00147.1"/>
    <property type="match status" value="1"/>
</dbReference>
<keyword evidence="5 13" id="KW-0808">Transferase</keyword>
<dbReference type="UniPathway" id="UPA00392"/>
<dbReference type="PANTHER" id="PTHR30307:SF0">
    <property type="entry name" value="S-ADENOSYLMETHIONINE:TRNA RIBOSYLTRANSFERASE-ISOMERASE"/>
    <property type="match status" value="1"/>
</dbReference>
<dbReference type="Gene3D" id="2.40.10.240">
    <property type="entry name" value="QueA-like"/>
    <property type="match status" value="1"/>
</dbReference>
<comment type="caution">
    <text evidence="14">The sequence shown here is derived from an EMBL/GenBank/DDBJ whole genome shotgun (WGS) entry which is preliminary data.</text>
</comment>
<dbReference type="InterPro" id="IPR003699">
    <property type="entry name" value="QueA"/>
</dbReference>
<keyword evidence="7 13" id="KW-0671">Queuosine biosynthesis</keyword>
<dbReference type="GO" id="GO:0005737">
    <property type="term" value="C:cytoplasm"/>
    <property type="evidence" value="ECO:0007669"/>
    <property type="project" value="UniProtKB-SubCell"/>
</dbReference>
<organism evidence="14">
    <name type="scientific">Bellilinea caldifistulae</name>
    <dbReference type="NCBI Taxonomy" id="360411"/>
    <lineage>
        <taxon>Bacteria</taxon>
        <taxon>Bacillati</taxon>
        <taxon>Chloroflexota</taxon>
        <taxon>Anaerolineae</taxon>
        <taxon>Anaerolineales</taxon>
        <taxon>Anaerolineaceae</taxon>
        <taxon>Bellilinea</taxon>
    </lineage>
</organism>
<keyword evidence="14" id="KW-0328">Glycosyltransferase</keyword>
<comment type="catalytic activity">
    <reaction evidence="8 13">
        <text>7-aminomethyl-7-carbaguanosine(34) in tRNA + S-adenosyl-L-methionine = epoxyqueuosine(34) in tRNA + adenine + L-methionine + 2 H(+)</text>
        <dbReference type="Rhea" id="RHEA:32155"/>
        <dbReference type="Rhea" id="RHEA-COMP:10342"/>
        <dbReference type="Rhea" id="RHEA-COMP:18582"/>
        <dbReference type="ChEBI" id="CHEBI:15378"/>
        <dbReference type="ChEBI" id="CHEBI:16708"/>
        <dbReference type="ChEBI" id="CHEBI:57844"/>
        <dbReference type="ChEBI" id="CHEBI:59789"/>
        <dbReference type="ChEBI" id="CHEBI:82833"/>
        <dbReference type="ChEBI" id="CHEBI:194443"/>
        <dbReference type="EC" id="2.4.99.17"/>
    </reaction>
</comment>
<keyword evidence="14" id="KW-0413">Isomerase</keyword>
<evidence type="ECO:0000256" key="2">
    <source>
        <dbReference type="ARBA" id="ARBA00004691"/>
    </source>
</evidence>
<evidence type="ECO:0000256" key="1">
    <source>
        <dbReference type="ARBA" id="ARBA00004496"/>
    </source>
</evidence>